<organism evidence="1">
    <name type="scientific">Cacopsylla melanoneura</name>
    <dbReference type="NCBI Taxonomy" id="428564"/>
    <lineage>
        <taxon>Eukaryota</taxon>
        <taxon>Metazoa</taxon>
        <taxon>Ecdysozoa</taxon>
        <taxon>Arthropoda</taxon>
        <taxon>Hexapoda</taxon>
        <taxon>Insecta</taxon>
        <taxon>Pterygota</taxon>
        <taxon>Neoptera</taxon>
        <taxon>Paraneoptera</taxon>
        <taxon>Hemiptera</taxon>
        <taxon>Sternorrhyncha</taxon>
        <taxon>Psylloidea</taxon>
        <taxon>Psyllidae</taxon>
        <taxon>Psyllinae</taxon>
        <taxon>Cacopsylla</taxon>
    </lineage>
</organism>
<evidence type="ECO:0000313" key="1">
    <source>
        <dbReference type="EMBL" id="CAG6781259.1"/>
    </source>
</evidence>
<protein>
    <submittedName>
        <fullName evidence="1">Uncharacterized protein</fullName>
    </submittedName>
</protein>
<sequence>MEHRTVPTPAIWTDVLKRSRDRNKRLAIVVKLTGPMSLISPTSVKLTGPMSLISPTSARLTGPMSLISPTTARLTGSMRLISPTTVKQVNQARHRDVILY</sequence>
<dbReference type="EMBL" id="HBUF01622035">
    <property type="protein sequence ID" value="CAG6781259.1"/>
    <property type="molecule type" value="Transcribed_RNA"/>
</dbReference>
<dbReference type="AlphaFoldDB" id="A0A8D9F9F3"/>
<reference evidence="1" key="1">
    <citation type="submission" date="2021-05" db="EMBL/GenBank/DDBJ databases">
        <authorList>
            <person name="Alioto T."/>
            <person name="Alioto T."/>
            <person name="Gomez Garrido J."/>
        </authorList>
    </citation>
    <scope>NUCLEOTIDE SEQUENCE</scope>
</reference>
<dbReference type="EMBL" id="HBUF01622034">
    <property type="protein sequence ID" value="CAG6781257.1"/>
    <property type="molecule type" value="Transcribed_RNA"/>
</dbReference>
<name>A0A8D9F9F3_9HEMI</name>
<accession>A0A8D9F9F3</accession>
<proteinExistence type="predicted"/>